<name>A0A177HTG1_9ACTN</name>
<dbReference type="Proteomes" id="UP000077381">
    <property type="component" value="Unassembled WGS sequence"/>
</dbReference>
<evidence type="ECO:0000313" key="1">
    <source>
        <dbReference type="EMBL" id="OAH13869.1"/>
    </source>
</evidence>
<dbReference type="AlphaFoldDB" id="A0A177HTG1"/>
<dbReference type="EMBL" id="LOHS01000072">
    <property type="protein sequence ID" value="OAH13869.1"/>
    <property type="molecule type" value="Genomic_DNA"/>
</dbReference>
<reference evidence="1 2" key="1">
    <citation type="submission" date="2015-12" db="EMBL/GenBank/DDBJ databases">
        <title>Genome sequence of Streptomyces sp. G25.</title>
        <authorList>
            <person name="Poehlein A."/>
            <person name="Roettig A."/>
            <person name="Hiessl S."/>
            <person name="Hauschild P."/>
            <person name="Schauer J."/>
            <person name="Madkour M.H."/>
            <person name="Al-Ansari A.M."/>
            <person name="Almakishah N.H."/>
            <person name="Steinbuechel A."/>
            <person name="Daniel R."/>
        </authorList>
    </citation>
    <scope>NUCLEOTIDE SEQUENCE [LARGE SCALE GENOMIC DNA]</scope>
    <source>
        <strain evidence="2">G25(2015)</strain>
    </source>
</reference>
<proteinExistence type="predicted"/>
<organism evidence="1 2">
    <name type="scientific">Streptomyces jeddahensis</name>
    <dbReference type="NCBI Taxonomy" id="1716141"/>
    <lineage>
        <taxon>Bacteria</taxon>
        <taxon>Bacillati</taxon>
        <taxon>Actinomycetota</taxon>
        <taxon>Actinomycetes</taxon>
        <taxon>Kitasatosporales</taxon>
        <taxon>Streptomycetaceae</taxon>
        <taxon>Streptomyces</taxon>
    </lineage>
</organism>
<gene>
    <name evidence="1" type="ORF">STSP_28470</name>
</gene>
<protein>
    <submittedName>
        <fullName evidence="1">Uncharacterized protein</fullName>
    </submittedName>
</protein>
<dbReference type="PATRIC" id="fig|1716141.3.peg.2996"/>
<evidence type="ECO:0000313" key="2">
    <source>
        <dbReference type="Proteomes" id="UP000077381"/>
    </source>
</evidence>
<sequence length="134" mass="14315">MPDTLTRGIRIAPMGAAMTTSASGQPLIPQPPATVAALRQAISQIAPAALPAFTRELDQAADQSRQGSDLAPLQRFIAQWAVYVHIQRQPDLAADLRRWEDTAESGDATRARQAASEIGRILDEAHAAIGLPAR</sequence>
<dbReference type="Pfam" id="PF19760">
    <property type="entry name" value="DUF6247"/>
    <property type="match status" value="1"/>
</dbReference>
<dbReference type="STRING" id="1716141.STSP_28470"/>
<dbReference type="InterPro" id="IPR046214">
    <property type="entry name" value="DUF6247"/>
</dbReference>
<keyword evidence="2" id="KW-1185">Reference proteome</keyword>
<comment type="caution">
    <text evidence="1">The sequence shown here is derived from an EMBL/GenBank/DDBJ whole genome shotgun (WGS) entry which is preliminary data.</text>
</comment>
<accession>A0A177HTG1</accession>